<proteinExistence type="predicted"/>
<comment type="caution">
    <text evidence="2">The sequence shown here is derived from an EMBL/GenBank/DDBJ whole genome shotgun (WGS) entry which is preliminary data.</text>
</comment>
<keyword evidence="3" id="KW-1185">Reference proteome</keyword>
<dbReference type="OrthoDB" id="618331at2759"/>
<dbReference type="InterPro" id="IPR039928">
    <property type="entry name" value="LNK"/>
</dbReference>
<dbReference type="AlphaFoldDB" id="A0A5N6MBH5"/>
<dbReference type="PANTHER" id="PTHR33334:SF5">
    <property type="entry name" value="PROTEIN LNK2"/>
    <property type="match status" value="1"/>
</dbReference>
<feature type="region of interest" description="Disordered" evidence="1">
    <location>
        <begin position="485"/>
        <end position="506"/>
    </location>
</feature>
<gene>
    <name evidence="2" type="ORF">E3N88_33263</name>
</gene>
<dbReference type="Proteomes" id="UP000326396">
    <property type="component" value="Linkage Group LG6"/>
</dbReference>
<evidence type="ECO:0000313" key="2">
    <source>
        <dbReference type="EMBL" id="KAD3337743.1"/>
    </source>
</evidence>
<sequence length="506" mass="56936">MFDWEDEEIASIIWGEEGENEEQIVSYPDVTYENVKLTQKTTLSKNIPESRQGNDTQYDTDGRVSTDIGIGSLLDLSPSTAKTLTHDETEESAQVDNGSQKFDHREDDRDESNFVDYSWANVGSLDDLDKILSNHDPELWSSTKDVFGCPEISERLSTNCPSLYLGDLKNKCQHFGAKSGFIQDDKQTKHTNGGKNENSLKEKCAQMKKEPDGQYTQHCKNSCFRMARCQEPESFGSTRFINPLRSPHETRDTPLSMTPQEKIEKLRRRQQMRALLAIRKQQKEIRQQVECNGYSNLEICSQESQMQFARAGRVEIDQNLNSFISLDVSPLLEQSDSDTRPVMTDKTVLADSVVHQLQNVIAGLGIQMRHCIRDSLFRLAQGALQRKNDVTNIRSIVEPSVVMEGVSITKSLARARDGETKTNPIDRAVAHLLFYTVPGERVQSPSGAKLRCEATESPTMNFLNEHNQFSCLIENKLKNPLDTLESASNNQTADGSEVEAEASSIL</sequence>
<feature type="compositionally biased region" description="Polar residues" evidence="1">
    <location>
        <begin position="485"/>
        <end position="494"/>
    </location>
</feature>
<reference evidence="2 3" key="1">
    <citation type="submission" date="2019-05" db="EMBL/GenBank/DDBJ databases">
        <title>Mikania micrantha, genome provides insights into the molecular mechanism of rapid growth.</title>
        <authorList>
            <person name="Liu B."/>
        </authorList>
    </citation>
    <scope>NUCLEOTIDE SEQUENCE [LARGE SCALE GENOMIC DNA]</scope>
    <source>
        <strain evidence="2">NLD-2019</strain>
        <tissue evidence="2">Leaf</tissue>
    </source>
</reference>
<accession>A0A5N6MBH5</accession>
<protein>
    <recommendedName>
        <fullName evidence="4">Protein LNK2</fullName>
    </recommendedName>
</protein>
<evidence type="ECO:0008006" key="4">
    <source>
        <dbReference type="Google" id="ProtNLM"/>
    </source>
</evidence>
<dbReference type="GO" id="GO:0007623">
    <property type="term" value="P:circadian rhythm"/>
    <property type="evidence" value="ECO:0007669"/>
    <property type="project" value="InterPro"/>
</dbReference>
<dbReference type="GO" id="GO:0006355">
    <property type="term" value="P:regulation of DNA-templated transcription"/>
    <property type="evidence" value="ECO:0007669"/>
    <property type="project" value="InterPro"/>
</dbReference>
<name>A0A5N6MBH5_9ASTR</name>
<feature type="region of interest" description="Disordered" evidence="1">
    <location>
        <begin position="81"/>
        <end position="110"/>
    </location>
</feature>
<evidence type="ECO:0000313" key="3">
    <source>
        <dbReference type="Proteomes" id="UP000326396"/>
    </source>
</evidence>
<dbReference type="EMBL" id="SZYD01000016">
    <property type="protein sequence ID" value="KAD3337743.1"/>
    <property type="molecule type" value="Genomic_DNA"/>
</dbReference>
<dbReference type="PANTHER" id="PTHR33334">
    <property type="entry name" value="PROTEIN LNK1"/>
    <property type="match status" value="1"/>
</dbReference>
<evidence type="ECO:0000256" key="1">
    <source>
        <dbReference type="SAM" id="MobiDB-lite"/>
    </source>
</evidence>
<organism evidence="2 3">
    <name type="scientific">Mikania micrantha</name>
    <name type="common">bitter vine</name>
    <dbReference type="NCBI Taxonomy" id="192012"/>
    <lineage>
        <taxon>Eukaryota</taxon>
        <taxon>Viridiplantae</taxon>
        <taxon>Streptophyta</taxon>
        <taxon>Embryophyta</taxon>
        <taxon>Tracheophyta</taxon>
        <taxon>Spermatophyta</taxon>
        <taxon>Magnoliopsida</taxon>
        <taxon>eudicotyledons</taxon>
        <taxon>Gunneridae</taxon>
        <taxon>Pentapetalae</taxon>
        <taxon>asterids</taxon>
        <taxon>campanulids</taxon>
        <taxon>Asterales</taxon>
        <taxon>Asteraceae</taxon>
        <taxon>Asteroideae</taxon>
        <taxon>Heliantheae alliance</taxon>
        <taxon>Eupatorieae</taxon>
        <taxon>Mikania</taxon>
    </lineage>
</organism>